<sequence>MLITKNMEEVRTCKICHKDPAKYTCPRCNIGYCGLTCYRDKVHGDCSEAFYKECCMEALDNHDVSSEEKQNMLEMLDRFEKEEADNESESDDDGDLSERLAGLDLDNDTELIWNRLTEKEKARFNEMMKNGQLSDLVEVWTPWWDLKREKIRDVSTDEIENRTPAVIEKIPDISKLLTKSKPSADIRNNVVNALFAYVFVCRLYNGTHWDCPREAALKLVKGSDVLSKGSVCSSPGEAIQLSMTNIEFQQSQEFLINLVNDVIKIIRGPGRGEELIFVMAALSEILQLLKKCHSLLKKDIKVSPAPSSDGQEGKQLLFLAIKKVEFYLGWSQKCGMILQSVLPELRLEHGRLREELQGANEIKESIERNLTNLRPSNTGRKLVEELK</sequence>
<name>A0A8B8D8H0_CRAVI</name>
<organism evidence="4 5">
    <name type="scientific">Crassostrea virginica</name>
    <name type="common">Eastern oyster</name>
    <dbReference type="NCBI Taxonomy" id="6565"/>
    <lineage>
        <taxon>Eukaryota</taxon>
        <taxon>Metazoa</taxon>
        <taxon>Spiralia</taxon>
        <taxon>Lophotrochozoa</taxon>
        <taxon>Mollusca</taxon>
        <taxon>Bivalvia</taxon>
        <taxon>Autobranchia</taxon>
        <taxon>Pteriomorphia</taxon>
        <taxon>Ostreida</taxon>
        <taxon>Ostreoidea</taxon>
        <taxon>Ostreidae</taxon>
        <taxon>Crassostrea</taxon>
    </lineage>
</organism>
<dbReference type="PANTHER" id="PTHR15555">
    <property type="entry name" value="ZINC FINGER HIT DOMAIN CONTAINING PROTEIN 2 PROTEIN FON -RELATED"/>
    <property type="match status" value="1"/>
</dbReference>
<evidence type="ECO:0000256" key="1">
    <source>
        <dbReference type="PROSITE-ProRule" id="PRU00453"/>
    </source>
</evidence>
<dbReference type="OrthoDB" id="10005492at2759"/>
<dbReference type="SUPFAM" id="SSF144232">
    <property type="entry name" value="HIT/MYND zinc finger-like"/>
    <property type="match status" value="1"/>
</dbReference>
<feature type="region of interest" description="Disordered" evidence="2">
    <location>
        <begin position="80"/>
        <end position="99"/>
    </location>
</feature>
<dbReference type="GO" id="GO:0008270">
    <property type="term" value="F:zinc ion binding"/>
    <property type="evidence" value="ECO:0007669"/>
    <property type="project" value="UniProtKB-UniRule"/>
</dbReference>
<keyword evidence="1" id="KW-0479">Metal-binding</keyword>
<accession>A0A8B8D8H0</accession>
<dbReference type="PANTHER" id="PTHR15555:SF0">
    <property type="entry name" value="ZINC FINGER HIT DOMAIN-CONTAINING PROTEIN 2"/>
    <property type="match status" value="1"/>
</dbReference>
<proteinExistence type="predicted"/>
<dbReference type="AlphaFoldDB" id="A0A8B8D8H0"/>
<keyword evidence="1" id="KW-0862">Zinc</keyword>
<evidence type="ECO:0000256" key="2">
    <source>
        <dbReference type="SAM" id="MobiDB-lite"/>
    </source>
</evidence>
<keyword evidence="1" id="KW-0863">Zinc-finger</keyword>
<gene>
    <name evidence="5" type="primary">LOC111124914</name>
</gene>
<dbReference type="PROSITE" id="PS51083">
    <property type="entry name" value="ZF_HIT"/>
    <property type="match status" value="1"/>
</dbReference>
<dbReference type="Pfam" id="PF04438">
    <property type="entry name" value="zf-HIT"/>
    <property type="match status" value="1"/>
</dbReference>
<dbReference type="KEGG" id="cvn:111124914"/>
<evidence type="ECO:0000313" key="5">
    <source>
        <dbReference type="RefSeq" id="XP_022323925.1"/>
    </source>
</evidence>
<feature type="compositionally biased region" description="Acidic residues" evidence="2">
    <location>
        <begin position="82"/>
        <end position="95"/>
    </location>
</feature>
<evidence type="ECO:0000313" key="4">
    <source>
        <dbReference type="Proteomes" id="UP000694844"/>
    </source>
</evidence>
<feature type="domain" description="HIT-type" evidence="3">
    <location>
        <begin position="13"/>
        <end position="46"/>
    </location>
</feature>
<dbReference type="Proteomes" id="UP000694844">
    <property type="component" value="Chromosome 3"/>
</dbReference>
<keyword evidence="4" id="KW-1185">Reference proteome</keyword>
<reference evidence="5" key="1">
    <citation type="submission" date="2025-08" db="UniProtKB">
        <authorList>
            <consortium name="RefSeq"/>
        </authorList>
    </citation>
    <scope>IDENTIFICATION</scope>
    <source>
        <tissue evidence="5">Whole sample</tissue>
    </source>
</reference>
<evidence type="ECO:0000259" key="3">
    <source>
        <dbReference type="PROSITE" id="PS51083"/>
    </source>
</evidence>
<dbReference type="CDD" id="cd23024">
    <property type="entry name" value="zf-HIT_ZNHIT2-3"/>
    <property type="match status" value="1"/>
</dbReference>
<dbReference type="RefSeq" id="XP_022323925.1">
    <property type="nucleotide sequence ID" value="XM_022468217.1"/>
</dbReference>
<dbReference type="InterPro" id="IPR039646">
    <property type="entry name" value="ZNHIT2"/>
</dbReference>
<dbReference type="Gene3D" id="3.30.60.190">
    <property type="match status" value="1"/>
</dbReference>
<dbReference type="GeneID" id="111124914"/>
<protein>
    <submittedName>
        <fullName evidence="5">Zinc finger HIT domain-containing protein 2-like</fullName>
    </submittedName>
</protein>
<dbReference type="InterPro" id="IPR007529">
    <property type="entry name" value="Znf_HIT"/>
</dbReference>